<dbReference type="AlphaFoldDB" id="A0A2A4FTU8"/>
<reference evidence="4 5" key="1">
    <citation type="submission" date="2017-09" db="EMBL/GenBank/DDBJ databases">
        <title>The Catabolism of 3,6-Dichlorosalicylic acid is Initiated by the Cytochrome P450 Monooxygenase DsmABC in Rhizorhabdus dicambivorans Ndbn-20.</title>
        <authorList>
            <person name="Na L."/>
        </authorList>
    </citation>
    <scope>NUCLEOTIDE SEQUENCE [LARGE SCALE GENOMIC DNA]</scope>
    <source>
        <strain evidence="4 5">Ndbn-20m</strain>
    </source>
</reference>
<dbReference type="Gene3D" id="2.40.170.20">
    <property type="entry name" value="TonB-dependent receptor, beta-barrel domain"/>
    <property type="match status" value="1"/>
</dbReference>
<dbReference type="Proteomes" id="UP000218934">
    <property type="component" value="Unassembled WGS sequence"/>
</dbReference>
<sequence length="135" mass="14888">MDSVSLIAGSVLMRPAVTGQGVELGRVGEIPLNQPVRVLRANGEWRPSFLPGFSVDGAIANFGRRSASRENTMFVPSYTLVDLGVRYRFKIGDALATLRFQVANVTNTFSWNIVDSNSYGLADKWRMLLFLAADF</sequence>
<evidence type="ECO:0000256" key="3">
    <source>
        <dbReference type="ARBA" id="ARBA00023237"/>
    </source>
</evidence>
<keyword evidence="4" id="KW-0675">Receptor</keyword>
<evidence type="ECO:0000256" key="1">
    <source>
        <dbReference type="ARBA" id="ARBA00004442"/>
    </source>
</evidence>
<keyword evidence="5" id="KW-1185">Reference proteome</keyword>
<protein>
    <submittedName>
        <fullName evidence="4">TonB-dependent receptor</fullName>
    </submittedName>
</protein>
<dbReference type="OrthoDB" id="9760333at2"/>
<evidence type="ECO:0000256" key="2">
    <source>
        <dbReference type="ARBA" id="ARBA00023136"/>
    </source>
</evidence>
<organism evidence="4 5">
    <name type="scientific">Rhizorhabdus dicambivorans</name>
    <dbReference type="NCBI Taxonomy" id="1850238"/>
    <lineage>
        <taxon>Bacteria</taxon>
        <taxon>Pseudomonadati</taxon>
        <taxon>Pseudomonadota</taxon>
        <taxon>Alphaproteobacteria</taxon>
        <taxon>Sphingomonadales</taxon>
        <taxon>Sphingomonadaceae</taxon>
        <taxon>Rhizorhabdus</taxon>
    </lineage>
</organism>
<evidence type="ECO:0000313" key="4">
    <source>
        <dbReference type="EMBL" id="PCE41124.1"/>
    </source>
</evidence>
<name>A0A2A4FTU8_9SPHN</name>
<dbReference type="GO" id="GO:0009279">
    <property type="term" value="C:cell outer membrane"/>
    <property type="evidence" value="ECO:0007669"/>
    <property type="project" value="UniProtKB-SubCell"/>
</dbReference>
<dbReference type="SUPFAM" id="SSF56935">
    <property type="entry name" value="Porins"/>
    <property type="match status" value="1"/>
</dbReference>
<dbReference type="KEGG" id="rdi:CMV14_16455"/>
<proteinExistence type="predicted"/>
<comment type="subcellular location">
    <subcellularLocation>
        <location evidence="1">Cell outer membrane</location>
    </subcellularLocation>
</comment>
<comment type="caution">
    <text evidence="4">The sequence shown here is derived from an EMBL/GenBank/DDBJ whole genome shotgun (WGS) entry which is preliminary data.</text>
</comment>
<dbReference type="RefSeq" id="WP_066965156.1">
    <property type="nucleotide sequence ID" value="NZ_CP023449.1"/>
</dbReference>
<dbReference type="EMBL" id="NWUF01000018">
    <property type="protein sequence ID" value="PCE41124.1"/>
    <property type="molecule type" value="Genomic_DNA"/>
</dbReference>
<accession>A0A2A4FTU8</accession>
<dbReference type="InterPro" id="IPR036942">
    <property type="entry name" value="Beta-barrel_TonB_sf"/>
</dbReference>
<evidence type="ECO:0000313" key="5">
    <source>
        <dbReference type="Proteomes" id="UP000218934"/>
    </source>
</evidence>
<keyword evidence="2" id="KW-0472">Membrane</keyword>
<gene>
    <name evidence="4" type="ORF">COO09_16605</name>
</gene>
<keyword evidence="3" id="KW-0998">Cell outer membrane</keyword>